<gene>
    <name evidence="2" type="ORF">X975_02630</name>
</gene>
<dbReference type="EMBL" id="KK120026">
    <property type="protein sequence ID" value="KFM77379.1"/>
    <property type="molecule type" value="Genomic_DNA"/>
</dbReference>
<sequence>MKMWFIYRHPKMGLLFIALGIFSSMATTGFLTFIYNLPPVSLFSLPDPKDINEYLDTVGYKPYAHYASYCVGMATGFLLAAKQKISLSKCVQVCGWT</sequence>
<feature type="transmembrane region" description="Helical" evidence="1">
    <location>
        <begin position="63"/>
        <end position="81"/>
    </location>
</feature>
<proteinExistence type="predicted"/>
<evidence type="ECO:0000256" key="1">
    <source>
        <dbReference type="SAM" id="Phobius"/>
    </source>
</evidence>
<evidence type="ECO:0000313" key="3">
    <source>
        <dbReference type="Proteomes" id="UP000054359"/>
    </source>
</evidence>
<organism evidence="2 3">
    <name type="scientific">Stegodyphus mimosarum</name>
    <name type="common">African social velvet spider</name>
    <dbReference type="NCBI Taxonomy" id="407821"/>
    <lineage>
        <taxon>Eukaryota</taxon>
        <taxon>Metazoa</taxon>
        <taxon>Ecdysozoa</taxon>
        <taxon>Arthropoda</taxon>
        <taxon>Chelicerata</taxon>
        <taxon>Arachnida</taxon>
        <taxon>Araneae</taxon>
        <taxon>Araneomorphae</taxon>
        <taxon>Entelegynae</taxon>
        <taxon>Eresoidea</taxon>
        <taxon>Eresidae</taxon>
        <taxon>Stegodyphus</taxon>
    </lineage>
</organism>
<keyword evidence="1" id="KW-0812">Transmembrane</keyword>
<protein>
    <submittedName>
        <fullName evidence="2">Uncharacterized protein</fullName>
    </submittedName>
</protein>
<dbReference type="Proteomes" id="UP000054359">
    <property type="component" value="Unassembled WGS sequence"/>
</dbReference>
<accession>A0A087UJ40</accession>
<dbReference type="OrthoDB" id="10487181at2759"/>
<dbReference type="AlphaFoldDB" id="A0A087UJ40"/>
<feature type="non-terminal residue" evidence="2">
    <location>
        <position position="97"/>
    </location>
</feature>
<keyword evidence="1" id="KW-1133">Transmembrane helix</keyword>
<feature type="transmembrane region" description="Helical" evidence="1">
    <location>
        <begin position="12"/>
        <end position="35"/>
    </location>
</feature>
<keyword evidence="1" id="KW-0472">Membrane</keyword>
<reference evidence="2 3" key="1">
    <citation type="submission" date="2013-11" db="EMBL/GenBank/DDBJ databases">
        <title>Genome sequencing of Stegodyphus mimosarum.</title>
        <authorList>
            <person name="Bechsgaard J."/>
        </authorList>
    </citation>
    <scope>NUCLEOTIDE SEQUENCE [LARGE SCALE GENOMIC DNA]</scope>
</reference>
<evidence type="ECO:0000313" key="2">
    <source>
        <dbReference type="EMBL" id="KFM77379.1"/>
    </source>
</evidence>
<keyword evidence="3" id="KW-1185">Reference proteome</keyword>
<name>A0A087UJ40_STEMI</name>